<accession>A0A5R9FMV9</accession>
<feature type="region of interest" description="Disordered" evidence="1">
    <location>
        <begin position="63"/>
        <end position="90"/>
    </location>
</feature>
<dbReference type="Gene3D" id="1.10.10.2840">
    <property type="entry name" value="PucR C-terminal helix-turn-helix domain"/>
    <property type="match status" value="1"/>
</dbReference>
<evidence type="ECO:0000256" key="1">
    <source>
        <dbReference type="SAM" id="MobiDB-lite"/>
    </source>
</evidence>
<evidence type="ECO:0000313" key="3">
    <source>
        <dbReference type="EMBL" id="TLS45242.1"/>
    </source>
</evidence>
<evidence type="ECO:0000259" key="2">
    <source>
        <dbReference type="Pfam" id="PF13556"/>
    </source>
</evidence>
<dbReference type="PANTHER" id="PTHR33744:SF1">
    <property type="entry name" value="DNA-BINDING TRANSCRIPTIONAL ACTIVATOR ADER"/>
    <property type="match status" value="1"/>
</dbReference>
<comment type="caution">
    <text evidence="3">The sequence shown here is derived from an EMBL/GenBank/DDBJ whole genome shotgun (WGS) entry which is preliminary data.</text>
</comment>
<feature type="domain" description="PucR C-terminal helix-turn-helix" evidence="2">
    <location>
        <begin position="295"/>
        <end position="352"/>
    </location>
</feature>
<evidence type="ECO:0000313" key="4">
    <source>
        <dbReference type="Proteomes" id="UP000305906"/>
    </source>
</evidence>
<dbReference type="Proteomes" id="UP000305906">
    <property type="component" value="Unassembled WGS sequence"/>
</dbReference>
<name>A0A5R9FMV9_9ACTN</name>
<keyword evidence="4" id="KW-1185">Reference proteome</keyword>
<dbReference type="InterPro" id="IPR025736">
    <property type="entry name" value="PucR_C-HTH_dom"/>
</dbReference>
<dbReference type="Pfam" id="PF13556">
    <property type="entry name" value="HTH_30"/>
    <property type="match status" value="1"/>
</dbReference>
<dbReference type="AlphaFoldDB" id="A0A5R9FMV9"/>
<organism evidence="3 4">
    <name type="scientific">Streptomyces montanus</name>
    <dbReference type="NCBI Taxonomy" id="2580423"/>
    <lineage>
        <taxon>Bacteria</taxon>
        <taxon>Bacillati</taxon>
        <taxon>Actinomycetota</taxon>
        <taxon>Actinomycetes</taxon>
        <taxon>Kitasatosporales</taxon>
        <taxon>Streptomycetaceae</taxon>
        <taxon>Streptomyces</taxon>
    </lineage>
</organism>
<dbReference type="InterPro" id="IPR051448">
    <property type="entry name" value="CdaR-like_regulators"/>
</dbReference>
<proteinExistence type="predicted"/>
<dbReference type="RefSeq" id="WP_138045797.1">
    <property type="nucleotide sequence ID" value="NZ_VBZC01000015.1"/>
</dbReference>
<dbReference type="EMBL" id="VBZC01000015">
    <property type="protein sequence ID" value="TLS45242.1"/>
    <property type="molecule type" value="Genomic_DNA"/>
</dbReference>
<dbReference type="PANTHER" id="PTHR33744">
    <property type="entry name" value="CARBOHYDRATE DIACID REGULATOR"/>
    <property type="match status" value="1"/>
</dbReference>
<dbReference type="InterPro" id="IPR042070">
    <property type="entry name" value="PucR_C-HTH_sf"/>
</dbReference>
<sequence length="360" mass="37855">MEELAGRLAALDPDAGAAVQVIAYFDRLVEGRAGLEALVRGAAVLSGCPARLVDADRHVRIRVEPDGRRSDETGPVRPEWPSTPLSPGGAPAVWLERTGPPTVVDSMVLERAASAARLVLDRTRGRAPAHGTTEDPALLETVLDPTATVAARLHAARGLGLDPDGQARAVALHGGLRGARRPPGSGTARDEQSTLSLASGERALVQPVPGPELTQGIRMGVGPAVPVLELPRSWAAARTALRFTAEGRDDDPGPRVVHSDQLGTLALLATVVTPGTEPPADVRTVDHAAGAAPWLLPTLHAVVTHPSLRTAATELNLHHSTLQDRLAHAESLLGWPVRTPQGRLRLQLALAARHLARNQT</sequence>
<protein>
    <submittedName>
        <fullName evidence="3">PucR family transcriptional regulator</fullName>
    </submittedName>
</protein>
<reference evidence="3 4" key="1">
    <citation type="submission" date="2019-05" db="EMBL/GenBank/DDBJ databases">
        <title>Streptomyces sp. NEAU-C151, a novel actinomycete isolated from soil.</title>
        <authorList>
            <person name="Han L."/>
            <person name="Jiang H."/>
        </authorList>
    </citation>
    <scope>NUCLEOTIDE SEQUENCE [LARGE SCALE GENOMIC DNA]</scope>
    <source>
        <strain evidence="3 4">NEAU-C151</strain>
    </source>
</reference>
<gene>
    <name evidence="3" type="ORF">FE633_15925</name>
</gene>
<feature type="compositionally biased region" description="Basic and acidic residues" evidence="1">
    <location>
        <begin position="63"/>
        <end position="74"/>
    </location>
</feature>